<dbReference type="Proteomes" id="UP001235840">
    <property type="component" value="Unassembled WGS sequence"/>
</dbReference>
<keyword evidence="4" id="KW-1185">Reference proteome</keyword>
<evidence type="ECO:0000313" key="4">
    <source>
        <dbReference type="Proteomes" id="UP001235840"/>
    </source>
</evidence>
<dbReference type="InterPro" id="IPR036582">
    <property type="entry name" value="Mao_N_sf"/>
</dbReference>
<evidence type="ECO:0000256" key="1">
    <source>
        <dbReference type="SAM" id="SignalP"/>
    </source>
</evidence>
<dbReference type="SUPFAM" id="SSF55383">
    <property type="entry name" value="Copper amine oxidase, domain N"/>
    <property type="match status" value="1"/>
</dbReference>
<keyword evidence="1" id="KW-0732">Signal</keyword>
<accession>A0ABT9W137</accession>
<name>A0ABT9W137_9BACI</name>
<dbReference type="RefSeq" id="WP_307395584.1">
    <property type="nucleotide sequence ID" value="NZ_BAAADK010000030.1"/>
</dbReference>
<feature type="domain" description="Copper amine oxidase-like N-terminal" evidence="2">
    <location>
        <begin position="34"/>
        <end position="141"/>
    </location>
</feature>
<protein>
    <recommendedName>
        <fullName evidence="2">Copper amine oxidase-like N-terminal domain-containing protein</fullName>
    </recommendedName>
</protein>
<dbReference type="InterPro" id="IPR012854">
    <property type="entry name" value="Cu_amine_oxidase-like_N"/>
</dbReference>
<feature type="signal peptide" evidence="1">
    <location>
        <begin position="1"/>
        <end position="24"/>
    </location>
</feature>
<proteinExistence type="predicted"/>
<evidence type="ECO:0000313" key="3">
    <source>
        <dbReference type="EMBL" id="MDQ0166953.1"/>
    </source>
</evidence>
<comment type="caution">
    <text evidence="3">The sequence shown here is derived from an EMBL/GenBank/DDBJ whole genome shotgun (WGS) entry which is preliminary data.</text>
</comment>
<dbReference type="Gene3D" id="3.30.457.10">
    <property type="entry name" value="Copper amine oxidase-like, N-terminal domain"/>
    <property type="match status" value="1"/>
</dbReference>
<gene>
    <name evidence="3" type="ORF">J2S11_002870</name>
</gene>
<organism evidence="3 4">
    <name type="scientific">Caldalkalibacillus horti</name>
    <dbReference type="NCBI Taxonomy" id="77523"/>
    <lineage>
        <taxon>Bacteria</taxon>
        <taxon>Bacillati</taxon>
        <taxon>Bacillota</taxon>
        <taxon>Bacilli</taxon>
        <taxon>Bacillales</taxon>
        <taxon>Bacillaceae</taxon>
        <taxon>Caldalkalibacillus</taxon>
    </lineage>
</organism>
<dbReference type="Pfam" id="PF07833">
    <property type="entry name" value="Cu_amine_oxidN1"/>
    <property type="match status" value="1"/>
</dbReference>
<sequence length="373" mass="41601">MKKKITSLLVTTAVCASLTGTSFATPTGNVDVLVNGESLHMLVPPVIQQGRALVPVREISEALGYTVSWDRDTQTVYLNNQNEVTNKYNSSNERIIINGNPIASEIPPQVINGRTMVPIRAISEATGANVQWDQQNRRVIVDTSGSTISFPEELAVNFETAILEKVDQIKTIPSDWEKKGSIELGQVDRSDIVLDLYEHDLHSIPSINGVFTYKNQQYFLYDLNWGTINEIENQNLNLEIGSDNNQLQVVASIGVEYVSQLLVFNQTNQEWLVMFVPGEVVASESSGIYTQFPGKGLNPATAFLYRFQNDELVVADINKSFRSFVDSHNIPVEWITTKYQVTAGESHINVSLIKDGKEENQSYILDGNTLKLR</sequence>
<feature type="chain" id="PRO_5047059930" description="Copper amine oxidase-like N-terminal domain-containing protein" evidence="1">
    <location>
        <begin position="25"/>
        <end position="373"/>
    </location>
</feature>
<reference evidence="3 4" key="1">
    <citation type="submission" date="2023-07" db="EMBL/GenBank/DDBJ databases">
        <title>Genomic Encyclopedia of Type Strains, Phase IV (KMG-IV): sequencing the most valuable type-strain genomes for metagenomic binning, comparative biology and taxonomic classification.</title>
        <authorList>
            <person name="Goeker M."/>
        </authorList>
    </citation>
    <scope>NUCLEOTIDE SEQUENCE [LARGE SCALE GENOMIC DNA]</scope>
    <source>
        <strain evidence="3 4">DSM 12751</strain>
    </source>
</reference>
<dbReference type="EMBL" id="JAUSTY010000012">
    <property type="protein sequence ID" value="MDQ0166953.1"/>
    <property type="molecule type" value="Genomic_DNA"/>
</dbReference>
<evidence type="ECO:0000259" key="2">
    <source>
        <dbReference type="Pfam" id="PF07833"/>
    </source>
</evidence>